<comment type="caution">
    <text evidence="1">The sequence shown here is derived from an EMBL/GenBank/DDBJ whole genome shotgun (WGS) entry which is preliminary data.</text>
</comment>
<organism evidence="1 2">
    <name type="scientific">Hypothenemus hampei</name>
    <name type="common">Coffee berry borer</name>
    <dbReference type="NCBI Taxonomy" id="57062"/>
    <lineage>
        <taxon>Eukaryota</taxon>
        <taxon>Metazoa</taxon>
        <taxon>Ecdysozoa</taxon>
        <taxon>Arthropoda</taxon>
        <taxon>Hexapoda</taxon>
        <taxon>Insecta</taxon>
        <taxon>Pterygota</taxon>
        <taxon>Neoptera</taxon>
        <taxon>Endopterygota</taxon>
        <taxon>Coleoptera</taxon>
        <taxon>Polyphaga</taxon>
        <taxon>Cucujiformia</taxon>
        <taxon>Curculionidae</taxon>
        <taxon>Scolytinae</taxon>
        <taxon>Hypothenemus</taxon>
    </lineage>
</organism>
<dbReference type="AlphaFoldDB" id="A0ABD1E4A7"/>
<name>A0ABD1E4A7_HYPHA</name>
<dbReference type="Proteomes" id="UP001566132">
    <property type="component" value="Unassembled WGS sequence"/>
</dbReference>
<gene>
    <name evidence="1" type="ORF">ABEB36_014377</name>
</gene>
<reference evidence="1 2" key="1">
    <citation type="submission" date="2024-05" db="EMBL/GenBank/DDBJ databases">
        <title>Genetic variation in Jamaican populations of the coffee berry borer (Hypothenemus hampei).</title>
        <authorList>
            <person name="Errbii M."/>
            <person name="Myrie A."/>
        </authorList>
    </citation>
    <scope>NUCLEOTIDE SEQUENCE [LARGE SCALE GENOMIC DNA]</scope>
    <source>
        <strain evidence="1">JA-Hopewell-2020-01-JO</strain>
        <tissue evidence="1">Whole body</tissue>
    </source>
</reference>
<evidence type="ECO:0000313" key="1">
    <source>
        <dbReference type="EMBL" id="KAL1489492.1"/>
    </source>
</evidence>
<keyword evidence="2" id="KW-1185">Reference proteome</keyword>
<dbReference type="EMBL" id="JBDJPC010000012">
    <property type="protein sequence ID" value="KAL1489492.1"/>
    <property type="molecule type" value="Genomic_DNA"/>
</dbReference>
<proteinExistence type="predicted"/>
<protein>
    <submittedName>
        <fullName evidence="1">Uncharacterized protein</fullName>
    </submittedName>
</protein>
<accession>A0ABD1E4A7</accession>
<sequence length="186" mass="22216">MSLVPYSCSESDNASSINILESEELNIEVNNELKKRKRTNKENWTRVKNKRLRMEGQKYLGFNKTEDGKIQQTNERIARSLKPACKSEACRKSTKRRCIEFSERIRKNIFHKFWKDMNWKERKIYVNSLVLKKSTVRKTCTGQELRRNTTNGKKLWKRRHIFTIEELDHTIPILLLFQPVFGPFHL</sequence>
<evidence type="ECO:0000313" key="2">
    <source>
        <dbReference type="Proteomes" id="UP001566132"/>
    </source>
</evidence>